<evidence type="ECO:0000313" key="2">
    <source>
        <dbReference type="Proteomes" id="UP001054945"/>
    </source>
</evidence>
<accession>A0AAV4S0V3</accession>
<gene>
    <name evidence="1" type="ORF">CEXT_115711</name>
</gene>
<name>A0AAV4S0V3_CAEEX</name>
<dbReference type="AlphaFoldDB" id="A0AAV4S0V3"/>
<comment type="caution">
    <text evidence="1">The sequence shown here is derived from an EMBL/GenBank/DDBJ whole genome shotgun (WGS) entry which is preliminary data.</text>
</comment>
<evidence type="ECO:0000313" key="1">
    <source>
        <dbReference type="EMBL" id="GIY26037.1"/>
    </source>
</evidence>
<protein>
    <submittedName>
        <fullName evidence="1">Uncharacterized protein</fullName>
    </submittedName>
</protein>
<dbReference type="EMBL" id="BPLR01008617">
    <property type="protein sequence ID" value="GIY26037.1"/>
    <property type="molecule type" value="Genomic_DNA"/>
</dbReference>
<reference evidence="1 2" key="1">
    <citation type="submission" date="2021-06" db="EMBL/GenBank/DDBJ databases">
        <title>Caerostris extrusa draft genome.</title>
        <authorList>
            <person name="Kono N."/>
            <person name="Arakawa K."/>
        </authorList>
    </citation>
    <scope>NUCLEOTIDE SEQUENCE [LARGE SCALE GENOMIC DNA]</scope>
</reference>
<dbReference type="Proteomes" id="UP001054945">
    <property type="component" value="Unassembled WGS sequence"/>
</dbReference>
<keyword evidence="2" id="KW-1185">Reference proteome</keyword>
<organism evidence="1 2">
    <name type="scientific">Caerostris extrusa</name>
    <name type="common">Bark spider</name>
    <name type="synonym">Caerostris bankana</name>
    <dbReference type="NCBI Taxonomy" id="172846"/>
    <lineage>
        <taxon>Eukaryota</taxon>
        <taxon>Metazoa</taxon>
        <taxon>Ecdysozoa</taxon>
        <taxon>Arthropoda</taxon>
        <taxon>Chelicerata</taxon>
        <taxon>Arachnida</taxon>
        <taxon>Araneae</taxon>
        <taxon>Araneomorphae</taxon>
        <taxon>Entelegynae</taxon>
        <taxon>Araneoidea</taxon>
        <taxon>Araneidae</taxon>
        <taxon>Caerostris</taxon>
    </lineage>
</organism>
<sequence>MNSYKAELTKLIIQSTRISSSSSLLVLAHHPVYSYQLIIQSTRINSSSFSLLVSTHHPVYSSTHHPVYSVFEVFCSPSHLPSLPFYSFRFLT</sequence>
<proteinExistence type="predicted"/>